<comment type="caution">
    <text evidence="1">The sequence shown here is derived from an EMBL/GenBank/DDBJ whole genome shotgun (WGS) entry which is preliminary data.</text>
</comment>
<keyword evidence="2" id="KW-1185">Reference proteome</keyword>
<evidence type="ECO:0000313" key="1">
    <source>
        <dbReference type="EMBL" id="MFC5343282.1"/>
    </source>
</evidence>
<protein>
    <submittedName>
        <fullName evidence="1">Uncharacterized protein</fullName>
    </submittedName>
</protein>
<evidence type="ECO:0000313" key="2">
    <source>
        <dbReference type="Proteomes" id="UP001596152"/>
    </source>
</evidence>
<reference evidence="2" key="1">
    <citation type="journal article" date="2019" name="Int. J. Syst. Evol. Microbiol.">
        <title>The Global Catalogue of Microorganisms (GCM) 10K type strain sequencing project: providing services to taxonomists for standard genome sequencing and annotation.</title>
        <authorList>
            <consortium name="The Broad Institute Genomics Platform"/>
            <consortium name="The Broad Institute Genome Sequencing Center for Infectious Disease"/>
            <person name="Wu L."/>
            <person name="Ma J."/>
        </authorList>
    </citation>
    <scope>NUCLEOTIDE SEQUENCE [LARGE SCALE GENOMIC DNA]</scope>
    <source>
        <strain evidence="2">JCM 12125</strain>
    </source>
</reference>
<dbReference type="Proteomes" id="UP001596152">
    <property type="component" value="Unassembled WGS sequence"/>
</dbReference>
<dbReference type="RefSeq" id="WP_374038907.1">
    <property type="nucleotide sequence ID" value="NZ_CP169082.1"/>
</dbReference>
<sequence length="92" mass="10450">MRNWTVELDVSFLAICDQWPSDQKLELQALTRLLQRLGPEGLGFIRSEWEMPDWDDLASPVSLPLPVHLSTGWKTLALDILPARRVVVVSLV</sequence>
<gene>
    <name evidence="1" type="ORF">ACFPIE_05100</name>
</gene>
<accession>A0ABW0FPJ1</accession>
<proteinExistence type="predicted"/>
<organism evidence="1 2">
    <name type="scientific">Brevundimonas staleyi</name>
    <dbReference type="NCBI Taxonomy" id="74326"/>
    <lineage>
        <taxon>Bacteria</taxon>
        <taxon>Pseudomonadati</taxon>
        <taxon>Pseudomonadota</taxon>
        <taxon>Alphaproteobacteria</taxon>
        <taxon>Caulobacterales</taxon>
        <taxon>Caulobacteraceae</taxon>
        <taxon>Brevundimonas</taxon>
    </lineage>
</organism>
<name>A0ABW0FPJ1_9CAUL</name>
<dbReference type="EMBL" id="JBHSLF010000011">
    <property type="protein sequence ID" value="MFC5343282.1"/>
    <property type="molecule type" value="Genomic_DNA"/>
</dbReference>